<dbReference type="EMBL" id="JADGMQ010000003">
    <property type="protein sequence ID" value="MBI1620343.1"/>
    <property type="molecule type" value="Genomic_DNA"/>
</dbReference>
<gene>
    <name evidence="1" type="ORF">IOD40_06650</name>
</gene>
<proteinExistence type="predicted"/>
<accession>A0ABS0SAM9</accession>
<reference evidence="1 2" key="1">
    <citation type="submission" date="2020-10" db="EMBL/GenBank/DDBJ databases">
        <title>Aquamicrobium zhengzhouensis sp. nov., a exopolysaccharide producing bacterium isolated from farmland soil.</title>
        <authorList>
            <person name="Wang X."/>
        </authorList>
    </citation>
    <scope>NUCLEOTIDE SEQUENCE [LARGE SCALE GENOMIC DNA]</scope>
    <source>
        <strain evidence="2">cd-1</strain>
    </source>
</reference>
<evidence type="ECO:0000313" key="1">
    <source>
        <dbReference type="EMBL" id="MBI1620343.1"/>
    </source>
</evidence>
<name>A0ABS0SAM9_9HYPH</name>
<sequence length="71" mass="7865">MSRTQVTTGFVIVRPDGRRVDDTLYDGEVDAAIVCAFLNGCRVAPAKRITTFQRKGGQMVPVRTEISIQHD</sequence>
<organism evidence="1 2">
    <name type="scientific">Aquamicrobium zhengzhouense</name>
    <dbReference type="NCBI Taxonomy" id="2781738"/>
    <lineage>
        <taxon>Bacteria</taxon>
        <taxon>Pseudomonadati</taxon>
        <taxon>Pseudomonadota</taxon>
        <taxon>Alphaproteobacteria</taxon>
        <taxon>Hyphomicrobiales</taxon>
        <taxon>Phyllobacteriaceae</taxon>
        <taxon>Aquamicrobium</taxon>
    </lineage>
</organism>
<evidence type="ECO:0000313" key="2">
    <source>
        <dbReference type="Proteomes" id="UP000601789"/>
    </source>
</evidence>
<protein>
    <submittedName>
        <fullName evidence="1">Uncharacterized protein</fullName>
    </submittedName>
</protein>
<keyword evidence="2" id="KW-1185">Reference proteome</keyword>
<dbReference type="RefSeq" id="WP_198475608.1">
    <property type="nucleotide sequence ID" value="NZ_JADGMQ010000003.1"/>
</dbReference>
<dbReference type="Proteomes" id="UP000601789">
    <property type="component" value="Unassembled WGS sequence"/>
</dbReference>
<comment type="caution">
    <text evidence="1">The sequence shown here is derived from an EMBL/GenBank/DDBJ whole genome shotgun (WGS) entry which is preliminary data.</text>
</comment>